<evidence type="ECO:0000256" key="1">
    <source>
        <dbReference type="SAM" id="MobiDB-lite"/>
    </source>
</evidence>
<accession>A0AAD7DYG2</accession>
<feature type="signal peptide" evidence="2">
    <location>
        <begin position="1"/>
        <end position="16"/>
    </location>
</feature>
<dbReference type="Proteomes" id="UP001221757">
    <property type="component" value="Unassembled WGS sequence"/>
</dbReference>
<evidence type="ECO:0000313" key="4">
    <source>
        <dbReference type="Proteomes" id="UP001221757"/>
    </source>
</evidence>
<reference evidence="3" key="1">
    <citation type="submission" date="2023-03" db="EMBL/GenBank/DDBJ databases">
        <title>Massive genome expansion in bonnet fungi (Mycena s.s.) driven by repeated elements and novel gene families across ecological guilds.</title>
        <authorList>
            <consortium name="Lawrence Berkeley National Laboratory"/>
            <person name="Harder C.B."/>
            <person name="Miyauchi S."/>
            <person name="Viragh M."/>
            <person name="Kuo A."/>
            <person name="Thoen E."/>
            <person name="Andreopoulos B."/>
            <person name="Lu D."/>
            <person name="Skrede I."/>
            <person name="Drula E."/>
            <person name="Henrissat B."/>
            <person name="Morin E."/>
            <person name="Kohler A."/>
            <person name="Barry K."/>
            <person name="LaButti K."/>
            <person name="Morin E."/>
            <person name="Salamov A."/>
            <person name="Lipzen A."/>
            <person name="Mereny Z."/>
            <person name="Hegedus B."/>
            <person name="Baldrian P."/>
            <person name="Stursova M."/>
            <person name="Weitz H."/>
            <person name="Taylor A."/>
            <person name="Grigoriev I.V."/>
            <person name="Nagy L.G."/>
            <person name="Martin F."/>
            <person name="Kauserud H."/>
        </authorList>
    </citation>
    <scope>NUCLEOTIDE SEQUENCE</scope>
    <source>
        <strain evidence="3">CBHHK067</strain>
    </source>
</reference>
<sequence>MFCAFAFTFGAPGAAGAPADSEEGVSDAVSVVAVARGENVRASNTCSEAERRLRPSGSALRETEMDAERDGALGAAGELAEGVLDVVAVERGEVDVRAANTCSEAERRLRPSLLRETEIDAERDGATGLDDATFVLVANLVAMGVGSAMVVGFGGVTGGDSERVEDVGVCAVDGAFTACFEDLDVVLAAGESAADLGDRASGDGEGLDAALVEGTEAAVDTESRPGAAAEGVLSVVHGLDPAALAGRDTMTASSSLAGL</sequence>
<name>A0AAD7DYG2_MYCRO</name>
<gene>
    <name evidence="3" type="ORF">B0H17DRAFT_1128126</name>
</gene>
<keyword evidence="4" id="KW-1185">Reference proteome</keyword>
<protein>
    <submittedName>
        <fullName evidence="3">Uncharacterized protein</fullName>
    </submittedName>
</protein>
<comment type="caution">
    <text evidence="3">The sequence shown here is derived from an EMBL/GenBank/DDBJ whole genome shotgun (WGS) entry which is preliminary data.</text>
</comment>
<proteinExistence type="predicted"/>
<organism evidence="3 4">
    <name type="scientific">Mycena rosella</name>
    <name type="common">Pink bonnet</name>
    <name type="synonym">Agaricus rosellus</name>
    <dbReference type="NCBI Taxonomy" id="1033263"/>
    <lineage>
        <taxon>Eukaryota</taxon>
        <taxon>Fungi</taxon>
        <taxon>Dikarya</taxon>
        <taxon>Basidiomycota</taxon>
        <taxon>Agaricomycotina</taxon>
        <taxon>Agaricomycetes</taxon>
        <taxon>Agaricomycetidae</taxon>
        <taxon>Agaricales</taxon>
        <taxon>Marasmiineae</taxon>
        <taxon>Mycenaceae</taxon>
        <taxon>Mycena</taxon>
    </lineage>
</organism>
<evidence type="ECO:0000256" key="2">
    <source>
        <dbReference type="SAM" id="SignalP"/>
    </source>
</evidence>
<dbReference type="AlphaFoldDB" id="A0AAD7DYG2"/>
<evidence type="ECO:0000313" key="3">
    <source>
        <dbReference type="EMBL" id="KAJ7701916.1"/>
    </source>
</evidence>
<keyword evidence="2" id="KW-0732">Signal</keyword>
<feature type="chain" id="PRO_5042012991" evidence="2">
    <location>
        <begin position="17"/>
        <end position="259"/>
    </location>
</feature>
<feature type="region of interest" description="Disordered" evidence="1">
    <location>
        <begin position="46"/>
        <end position="65"/>
    </location>
</feature>
<dbReference type="EMBL" id="JARKIE010000016">
    <property type="protein sequence ID" value="KAJ7701916.1"/>
    <property type="molecule type" value="Genomic_DNA"/>
</dbReference>